<feature type="domain" description="HTH tetR-type" evidence="3">
    <location>
        <begin position="10"/>
        <end position="70"/>
    </location>
</feature>
<dbReference type="InterPro" id="IPR001647">
    <property type="entry name" value="HTH_TetR"/>
</dbReference>
<organism evidence="4 5">
    <name type="scientific">Sphingomonas montanisoli</name>
    <dbReference type="NCBI Taxonomy" id="2606412"/>
    <lineage>
        <taxon>Bacteria</taxon>
        <taxon>Pseudomonadati</taxon>
        <taxon>Pseudomonadota</taxon>
        <taxon>Alphaproteobacteria</taxon>
        <taxon>Sphingomonadales</taxon>
        <taxon>Sphingomonadaceae</taxon>
        <taxon>Sphingomonas</taxon>
    </lineage>
</organism>
<proteinExistence type="predicted"/>
<dbReference type="PROSITE" id="PS50977">
    <property type="entry name" value="HTH_TETR_2"/>
    <property type="match status" value="1"/>
</dbReference>
<dbReference type="EMBL" id="VTOU01000001">
    <property type="protein sequence ID" value="TZG29428.1"/>
    <property type="molecule type" value="Genomic_DNA"/>
</dbReference>
<dbReference type="AlphaFoldDB" id="A0A5D9CBV1"/>
<gene>
    <name evidence="4" type="ORF">FYJ91_04700</name>
</gene>
<keyword evidence="1 2" id="KW-0238">DNA-binding</keyword>
<protein>
    <recommendedName>
        <fullName evidence="3">HTH tetR-type domain-containing protein</fullName>
    </recommendedName>
</protein>
<evidence type="ECO:0000313" key="4">
    <source>
        <dbReference type="EMBL" id="TZG29428.1"/>
    </source>
</evidence>
<dbReference type="SUPFAM" id="SSF46689">
    <property type="entry name" value="Homeodomain-like"/>
    <property type="match status" value="1"/>
</dbReference>
<dbReference type="Gene3D" id="1.10.357.10">
    <property type="entry name" value="Tetracycline Repressor, domain 2"/>
    <property type="match status" value="1"/>
</dbReference>
<keyword evidence="5" id="KW-1185">Reference proteome</keyword>
<reference evidence="4 5" key="1">
    <citation type="submission" date="2019-08" db="EMBL/GenBank/DDBJ databases">
        <authorList>
            <person name="Wang G."/>
            <person name="Xu Z."/>
        </authorList>
    </citation>
    <scope>NUCLEOTIDE SEQUENCE [LARGE SCALE GENOMIC DNA]</scope>
    <source>
        <strain evidence="4 5">ZX</strain>
    </source>
</reference>
<evidence type="ECO:0000259" key="3">
    <source>
        <dbReference type="PROSITE" id="PS50977"/>
    </source>
</evidence>
<dbReference type="GO" id="GO:0003677">
    <property type="term" value="F:DNA binding"/>
    <property type="evidence" value="ECO:0007669"/>
    <property type="project" value="UniProtKB-UniRule"/>
</dbReference>
<name>A0A5D9CBV1_9SPHN</name>
<dbReference type="InterPro" id="IPR009057">
    <property type="entry name" value="Homeodomain-like_sf"/>
</dbReference>
<accession>A0A5D9CBV1</accession>
<evidence type="ECO:0000256" key="1">
    <source>
        <dbReference type="ARBA" id="ARBA00023125"/>
    </source>
</evidence>
<evidence type="ECO:0000256" key="2">
    <source>
        <dbReference type="PROSITE-ProRule" id="PRU00335"/>
    </source>
</evidence>
<dbReference type="Proteomes" id="UP000322077">
    <property type="component" value="Unassembled WGS sequence"/>
</dbReference>
<feature type="DNA-binding region" description="H-T-H motif" evidence="2">
    <location>
        <begin position="33"/>
        <end position="52"/>
    </location>
</feature>
<comment type="caution">
    <text evidence="4">The sequence shown here is derived from an EMBL/GenBank/DDBJ whole genome shotgun (WGS) entry which is preliminary data.</text>
</comment>
<dbReference type="RefSeq" id="WP_149521086.1">
    <property type="nucleotide sequence ID" value="NZ_VTOU01000001.1"/>
</dbReference>
<evidence type="ECO:0000313" key="5">
    <source>
        <dbReference type="Proteomes" id="UP000322077"/>
    </source>
</evidence>
<sequence>MLKPAARPAGRPRRLTLERVLDEAWAMGIDNIEMAPLARRLGVAVGTLYSYVNSREHLIFQVASRRAQAMVVKDVGQGWQDIIREHAALTFERMRGWPQLIANLVSGNAGTHFGAETRRVIVDLLHTRGLTKRVANDLYFETNQTVLGAVVATQFMETTLVPLAEGRSSAEAFGIPANFGSYEPALERMIACYEGLLAG</sequence>